<proteinExistence type="predicted"/>
<evidence type="ECO:0000313" key="2">
    <source>
        <dbReference type="Proteomes" id="UP000824044"/>
    </source>
</evidence>
<reference evidence="1" key="2">
    <citation type="submission" date="2021-04" db="EMBL/GenBank/DDBJ databases">
        <authorList>
            <person name="Gilroy R."/>
        </authorList>
    </citation>
    <scope>NUCLEOTIDE SEQUENCE</scope>
    <source>
        <strain evidence="1">CHK33-5263</strain>
    </source>
</reference>
<comment type="caution">
    <text evidence="1">The sequence shown here is derived from an EMBL/GenBank/DDBJ whole genome shotgun (WGS) entry which is preliminary data.</text>
</comment>
<protein>
    <submittedName>
        <fullName evidence="1">Uncharacterized protein</fullName>
    </submittedName>
</protein>
<reference evidence="1" key="1">
    <citation type="journal article" date="2021" name="PeerJ">
        <title>Extensive microbial diversity within the chicken gut microbiome revealed by metagenomics and culture.</title>
        <authorList>
            <person name="Gilroy R."/>
            <person name="Ravi A."/>
            <person name="Getino M."/>
            <person name="Pursley I."/>
            <person name="Horton D.L."/>
            <person name="Alikhan N.F."/>
            <person name="Baker D."/>
            <person name="Gharbi K."/>
            <person name="Hall N."/>
            <person name="Watson M."/>
            <person name="Adriaenssens E.M."/>
            <person name="Foster-Nyarko E."/>
            <person name="Jarju S."/>
            <person name="Secka A."/>
            <person name="Antonio M."/>
            <person name="Oren A."/>
            <person name="Chaudhuri R.R."/>
            <person name="La Ragione R."/>
            <person name="Hildebrand F."/>
            <person name="Pallen M.J."/>
        </authorList>
    </citation>
    <scope>NUCLEOTIDE SEQUENCE</scope>
    <source>
        <strain evidence="1">CHK33-5263</strain>
    </source>
</reference>
<sequence length="98" mass="10643">MKVYVAKEDTKLSAFTDDVCAAASFCLRTLLKNRDVRVNGVRVCTDVPLKKGDEVAYYLSVAQAARTGFAVLYEDDNVIVADKESGVNSEAVFSALSE</sequence>
<accession>A0A9D2IVE6</accession>
<dbReference type="EMBL" id="DXBS01000072">
    <property type="protein sequence ID" value="HIZ24554.1"/>
    <property type="molecule type" value="Genomic_DNA"/>
</dbReference>
<evidence type="ECO:0000313" key="1">
    <source>
        <dbReference type="EMBL" id="HIZ24554.1"/>
    </source>
</evidence>
<dbReference type="AlphaFoldDB" id="A0A9D2IVE6"/>
<feature type="non-terminal residue" evidence="1">
    <location>
        <position position="98"/>
    </location>
</feature>
<name>A0A9D2IVE6_9FIRM</name>
<dbReference type="Proteomes" id="UP000824044">
    <property type="component" value="Unassembled WGS sequence"/>
</dbReference>
<organism evidence="1 2">
    <name type="scientific">Candidatus Gallimonas intestinigallinarum</name>
    <dbReference type="NCBI Taxonomy" id="2838604"/>
    <lineage>
        <taxon>Bacteria</taxon>
        <taxon>Bacillati</taxon>
        <taxon>Bacillota</taxon>
        <taxon>Clostridia</taxon>
        <taxon>Candidatus Gallimonas</taxon>
    </lineage>
</organism>
<gene>
    <name evidence="1" type="ORF">H9812_03650</name>
</gene>